<feature type="domain" description="DUF753" evidence="2">
    <location>
        <begin position="110"/>
        <end position="178"/>
    </location>
</feature>
<keyword evidence="1" id="KW-0732">Signal</keyword>
<dbReference type="VEuPathDB" id="VectorBase:ADAR2_010259"/>
<evidence type="ECO:0000313" key="3">
    <source>
        <dbReference type="EMBL" id="ETN59892.1"/>
    </source>
</evidence>
<evidence type="ECO:0000256" key="1">
    <source>
        <dbReference type="SAM" id="SignalP"/>
    </source>
</evidence>
<keyword evidence="5" id="KW-1185">Reference proteome</keyword>
<reference evidence="3 5" key="1">
    <citation type="journal article" date="2010" name="BMC Genomics">
        <title>Combination of measures distinguishes pre-miRNAs from other stem-loops in the genome of the newly sequenced Anopheles darlingi.</title>
        <authorList>
            <person name="Mendes N.D."/>
            <person name="Freitas A.T."/>
            <person name="Vasconcelos A.T."/>
            <person name="Sagot M.F."/>
        </authorList>
    </citation>
    <scope>NUCLEOTIDE SEQUENCE</scope>
</reference>
<sequence>MYKYLAIVAVVLACNAGSTSAYFCFNCTTAENPNCLNPDTNNLMLECPPSPLTSCFTRIVGQHVVRGCAAALSQTEVGNCNEVNNCQLCTNDINVTPVCNGNLFPHGRLTCHHCEGPTNSSECSEEISTPPRPCLLFQPDDQCFVQVESETVIRGCTSSNTGCSTNRNCHTCSGNGCNFRHFEHSAAGSLMSIGWVKLLVGAITIGVAVGHRS</sequence>
<dbReference type="Proteomes" id="UP000000673">
    <property type="component" value="Unassembled WGS sequence"/>
</dbReference>
<reference evidence="3" key="3">
    <citation type="journal article" date="2013" name="Nucleic Acids Res.">
        <title>The genome of Anopheles darlingi, the main neotropical malaria vector.</title>
        <authorList>
            <person name="Marinotti O."/>
            <person name="Cerqueira G.C."/>
            <person name="de Almeida L.G."/>
            <person name="Ferro M.I."/>
            <person name="Loreto E.L."/>
            <person name="Zaha A."/>
            <person name="Teixeira S.M."/>
            <person name="Wespiser A.R."/>
            <person name="Almeida E Silva A."/>
            <person name="Schlindwein A.D."/>
            <person name="Pacheco A.C."/>
            <person name="Silva A.L."/>
            <person name="Graveley B.R."/>
            <person name="Walenz B.P."/>
            <person name="Lima Bde A."/>
            <person name="Ribeiro C.A."/>
            <person name="Nunes-Silva C.G."/>
            <person name="de Carvalho C.R."/>
            <person name="Soares C.M."/>
            <person name="de Menezes C.B."/>
            <person name="Matiolli C."/>
            <person name="Caffrey D."/>
            <person name="Araujo D.A."/>
            <person name="de Oliveira D.M."/>
            <person name="Golenbock D."/>
            <person name="Grisard E.C."/>
            <person name="Fantinatti-Garboggini F."/>
            <person name="de Carvalho F.M."/>
            <person name="Barcellos F.G."/>
            <person name="Prosdocimi F."/>
            <person name="May G."/>
            <person name="Azevedo Junior G.M."/>
            <person name="Guimaraes G.M."/>
            <person name="Goldman G.H."/>
            <person name="Padilha I.Q."/>
            <person name="Batista Jda S."/>
            <person name="Ferro J.A."/>
            <person name="Ribeiro J.M."/>
            <person name="Fietto J.L."/>
            <person name="Dabbas K.M."/>
            <person name="Cerdeira L."/>
            <person name="Agnez-Lima L.F."/>
            <person name="Brocchi M."/>
            <person name="de Carvalho M.O."/>
            <person name="Teixeira Mde M."/>
            <person name="Diniz Maia Mde M."/>
            <person name="Goldman M.H."/>
            <person name="Cruz Schneider M.P."/>
            <person name="Felipe M.S."/>
            <person name="Hungria M."/>
            <person name="Nicolas M.F."/>
            <person name="Pereira M."/>
            <person name="Montes M.A."/>
            <person name="Cantao M.E."/>
            <person name="Vincentz M."/>
            <person name="Rafael M.S."/>
            <person name="Silverman N."/>
            <person name="Stoco P.H."/>
            <person name="Souza R.C."/>
            <person name="Vicentini R."/>
            <person name="Gazzinelli R.T."/>
            <person name="Neves Rde O."/>
            <person name="Silva R."/>
            <person name="Astolfi-Filho S."/>
            <person name="Maciel T.E."/>
            <person name="Urmenyi T.P."/>
            <person name="Tadei W.P."/>
            <person name="Camargo E.P."/>
            <person name="de Vasconcelos A.T."/>
        </authorList>
    </citation>
    <scope>NUCLEOTIDE SEQUENCE</scope>
</reference>
<feature type="chain" id="PRO_5010154926" description="DUF753 domain-containing protein" evidence="1">
    <location>
        <begin position="22"/>
        <end position="213"/>
    </location>
</feature>
<reference evidence="4" key="4">
    <citation type="submission" date="2015-06" db="UniProtKB">
        <authorList>
            <consortium name="EnsemblMetazoa"/>
        </authorList>
    </citation>
    <scope>IDENTIFICATION</scope>
</reference>
<dbReference type="PANTHER" id="PTHR21721:SF25">
    <property type="entry name" value="LP18071P"/>
    <property type="match status" value="1"/>
</dbReference>
<dbReference type="EnsemblMetazoa" id="ADAC008503-RA">
    <property type="protein sequence ID" value="ADAC008503-PA"/>
    <property type="gene ID" value="ADAC008503"/>
</dbReference>
<protein>
    <recommendedName>
        <fullName evidence="2">DUF753 domain-containing protein</fullName>
    </recommendedName>
</protein>
<evidence type="ECO:0000313" key="5">
    <source>
        <dbReference type="Proteomes" id="UP000000673"/>
    </source>
</evidence>
<dbReference type="VEuPathDB" id="VectorBase:ADAC008503"/>
<organism evidence="3">
    <name type="scientific">Anopheles darlingi</name>
    <name type="common">Mosquito</name>
    <dbReference type="NCBI Taxonomy" id="43151"/>
    <lineage>
        <taxon>Eukaryota</taxon>
        <taxon>Metazoa</taxon>
        <taxon>Ecdysozoa</taxon>
        <taxon>Arthropoda</taxon>
        <taxon>Hexapoda</taxon>
        <taxon>Insecta</taxon>
        <taxon>Pterygota</taxon>
        <taxon>Neoptera</taxon>
        <taxon>Endopterygota</taxon>
        <taxon>Diptera</taxon>
        <taxon>Nematocera</taxon>
        <taxon>Culicoidea</taxon>
        <taxon>Culicidae</taxon>
        <taxon>Anophelinae</taxon>
        <taxon>Anopheles</taxon>
    </lineage>
</organism>
<gene>
    <name evidence="3" type="ORF">AND_008503</name>
</gene>
<accession>W5J638</accession>
<dbReference type="eggNOG" id="ENOG502TBCN">
    <property type="taxonomic scope" value="Eukaryota"/>
</dbReference>
<evidence type="ECO:0000259" key="2">
    <source>
        <dbReference type="Pfam" id="PF05444"/>
    </source>
</evidence>
<name>W5J638_ANODA</name>
<dbReference type="HOGENOM" id="CLU_112182_0_0_1"/>
<evidence type="ECO:0000313" key="4">
    <source>
        <dbReference type="EnsemblMetazoa" id="ADAC008503-PA"/>
    </source>
</evidence>
<dbReference type="Pfam" id="PF05444">
    <property type="entry name" value="DUF753"/>
    <property type="match status" value="2"/>
</dbReference>
<dbReference type="InterPro" id="IPR008472">
    <property type="entry name" value="DUF753"/>
</dbReference>
<feature type="signal peptide" evidence="1">
    <location>
        <begin position="1"/>
        <end position="21"/>
    </location>
</feature>
<dbReference type="PANTHER" id="PTHR21721">
    <property type="entry name" value="GH09876P-RELATED"/>
    <property type="match status" value="1"/>
</dbReference>
<dbReference type="AlphaFoldDB" id="W5J638"/>
<reference evidence="3" key="2">
    <citation type="submission" date="2010-05" db="EMBL/GenBank/DDBJ databases">
        <authorList>
            <person name="Almeida L.G."/>
            <person name="Nicolas M.F."/>
            <person name="Souza R.C."/>
            <person name="Vasconcelos A.T.R."/>
        </authorList>
    </citation>
    <scope>NUCLEOTIDE SEQUENCE</scope>
</reference>
<proteinExistence type="predicted"/>
<dbReference type="EMBL" id="ADMH02002026">
    <property type="protein sequence ID" value="ETN59892.1"/>
    <property type="molecule type" value="Genomic_DNA"/>
</dbReference>
<feature type="domain" description="DUF753" evidence="2">
    <location>
        <begin position="24"/>
        <end position="92"/>
    </location>
</feature>
<dbReference type="OMA" id="NHAYSKV"/>